<evidence type="ECO:0000259" key="2">
    <source>
        <dbReference type="Pfam" id="PF09350"/>
    </source>
</evidence>
<proteinExistence type="predicted"/>
<accession>A0A7Y6A2M7</accession>
<dbReference type="RefSeq" id="WP_175348544.1">
    <property type="nucleotide sequence ID" value="NZ_JABMCI010000068.1"/>
</dbReference>
<dbReference type="EMBL" id="JABMCI010000068">
    <property type="protein sequence ID" value="NUU18616.1"/>
    <property type="molecule type" value="Genomic_DNA"/>
</dbReference>
<keyword evidence="4" id="KW-1185">Reference proteome</keyword>
<dbReference type="Pfam" id="PF09350">
    <property type="entry name" value="DJC28_CD"/>
    <property type="match status" value="1"/>
</dbReference>
<reference evidence="3 4" key="1">
    <citation type="submission" date="2020-05" db="EMBL/GenBank/DDBJ databases">
        <title>Genome Sequencing of Type Strains.</title>
        <authorList>
            <person name="Lemaire J.F."/>
            <person name="Inderbitzin P."/>
            <person name="Gregorio O.A."/>
            <person name="Collins S.B."/>
            <person name="Wespe N."/>
            <person name="Knight-Connoni V."/>
        </authorList>
    </citation>
    <scope>NUCLEOTIDE SEQUENCE [LARGE SCALE GENOMIC DNA]</scope>
    <source>
        <strain evidence="3 4">ATCC 25174</strain>
    </source>
</reference>
<feature type="compositionally biased region" description="Basic residues" evidence="1">
    <location>
        <begin position="170"/>
        <end position="180"/>
    </location>
</feature>
<sequence length="180" mass="20670">MPEHDPVRDAARYRVDRDRGPDETEPARPPGRMENRHLWVDVVIDQAIARGEFDDLPLAGKPIPGIGAQHDPDWWLKALIEREHISGVLPEAIQLRKDEAVLPERLDRLHDEADVRAALEEFNARIVSARRQLLGGPPVVTPLRDVEVEVRQWLDRRRPPPAPPVEPARPPRRWRRRTSG</sequence>
<dbReference type="AlphaFoldDB" id="A0A7Y6A2M7"/>
<protein>
    <submittedName>
        <fullName evidence="3">DUF1992 domain-containing protein</fullName>
    </submittedName>
</protein>
<gene>
    <name evidence="3" type="ORF">HP550_15270</name>
</gene>
<feature type="domain" description="DnaJ homologue subfamily C member 28 conserved" evidence="2">
    <location>
        <begin position="39"/>
        <end position="106"/>
    </location>
</feature>
<evidence type="ECO:0000313" key="3">
    <source>
        <dbReference type="EMBL" id="NUU18616.1"/>
    </source>
</evidence>
<dbReference type="Proteomes" id="UP000565724">
    <property type="component" value="Unassembled WGS sequence"/>
</dbReference>
<evidence type="ECO:0000313" key="4">
    <source>
        <dbReference type="Proteomes" id="UP000565724"/>
    </source>
</evidence>
<feature type="region of interest" description="Disordered" evidence="1">
    <location>
        <begin position="153"/>
        <end position="180"/>
    </location>
</feature>
<organism evidence="3 4">
    <name type="scientific">Cellulomonas humilata</name>
    <dbReference type="NCBI Taxonomy" id="144055"/>
    <lineage>
        <taxon>Bacteria</taxon>
        <taxon>Bacillati</taxon>
        <taxon>Actinomycetota</taxon>
        <taxon>Actinomycetes</taxon>
        <taxon>Micrococcales</taxon>
        <taxon>Cellulomonadaceae</taxon>
        <taxon>Cellulomonas</taxon>
    </lineage>
</organism>
<comment type="caution">
    <text evidence="3">The sequence shown here is derived from an EMBL/GenBank/DDBJ whole genome shotgun (WGS) entry which is preliminary data.</text>
</comment>
<name>A0A7Y6A2M7_9CELL</name>
<evidence type="ECO:0000256" key="1">
    <source>
        <dbReference type="SAM" id="MobiDB-lite"/>
    </source>
</evidence>
<dbReference type="InterPro" id="IPR018961">
    <property type="entry name" value="DnaJ_homolog_subfam-C_membr-28"/>
</dbReference>
<feature type="region of interest" description="Disordered" evidence="1">
    <location>
        <begin position="1"/>
        <end position="32"/>
    </location>
</feature>